<dbReference type="Gene3D" id="3.90.550.10">
    <property type="entry name" value="Spore Coat Polysaccharide Biosynthesis Protein SpsA, Chain A"/>
    <property type="match status" value="1"/>
</dbReference>
<keyword evidence="7 8" id="KW-0472">Membrane</keyword>
<dbReference type="PANTHER" id="PTHR48090">
    <property type="entry name" value="UNDECAPRENYL-PHOSPHATE 4-DEOXY-4-FORMAMIDO-L-ARABINOSE TRANSFERASE-RELATED"/>
    <property type="match status" value="1"/>
</dbReference>
<evidence type="ECO:0000256" key="4">
    <source>
        <dbReference type="ARBA" id="ARBA00022692"/>
    </source>
</evidence>
<evidence type="ECO:0000256" key="2">
    <source>
        <dbReference type="ARBA" id="ARBA00022676"/>
    </source>
</evidence>
<evidence type="ECO:0000313" key="11">
    <source>
        <dbReference type="Proteomes" id="UP000646365"/>
    </source>
</evidence>
<evidence type="ECO:0000313" key="10">
    <source>
        <dbReference type="EMBL" id="GGF48392.1"/>
    </source>
</evidence>
<dbReference type="EMBL" id="BMJQ01000027">
    <property type="protein sequence ID" value="GGF48392.1"/>
    <property type="molecule type" value="Genomic_DNA"/>
</dbReference>
<organism evidence="10 11">
    <name type="scientific">Aliidongia dinghuensis</name>
    <dbReference type="NCBI Taxonomy" id="1867774"/>
    <lineage>
        <taxon>Bacteria</taxon>
        <taxon>Pseudomonadati</taxon>
        <taxon>Pseudomonadota</taxon>
        <taxon>Alphaproteobacteria</taxon>
        <taxon>Rhodospirillales</taxon>
        <taxon>Dongiaceae</taxon>
        <taxon>Aliidongia</taxon>
    </lineage>
</organism>
<keyword evidence="6 8" id="KW-1133">Transmembrane helix</keyword>
<keyword evidence="1" id="KW-1003">Cell membrane</keyword>
<evidence type="ECO:0000256" key="6">
    <source>
        <dbReference type="ARBA" id="ARBA00022989"/>
    </source>
</evidence>
<keyword evidence="3 10" id="KW-0808">Transferase</keyword>
<dbReference type="AlphaFoldDB" id="A0A8J2Z1Z7"/>
<feature type="transmembrane region" description="Helical" evidence="8">
    <location>
        <begin position="261"/>
        <end position="284"/>
    </location>
</feature>
<dbReference type="GO" id="GO:0009103">
    <property type="term" value="P:lipopolysaccharide biosynthetic process"/>
    <property type="evidence" value="ECO:0007669"/>
    <property type="project" value="UniProtKB-KW"/>
</dbReference>
<keyword evidence="11" id="KW-1185">Reference proteome</keyword>
<dbReference type="InterPro" id="IPR001173">
    <property type="entry name" value="Glyco_trans_2-like"/>
</dbReference>
<sequence>MFNDWESFSALLKNIDIACQDLDCAVSVLAIDDGSTDPAPEMGRPDDAYATLQAVEIVHLSVNVGHQRAIAIGLAVAAQDGDADAVLIMDADGEDRPEDIARLVAAAQGQQDFVIVAERRRRNERVTFKIFYHLYKMFFKLLTGKLISFGNFSLISKSYVGRLVLVPDLWNHLPAAVMRSRLPIRRIPIDRGRRYAGSSKMNYVSLMVHGLSGISVYSDMIFVRMLIATLGLLAIGVPVILAVMIIRLFTDLATPGWATTVSFGVLMILAQAIVSTITAALLLLNNRSQKSVIPAVDYKDFLLSRRFLFQQQEQVRARVR</sequence>
<evidence type="ECO:0000256" key="1">
    <source>
        <dbReference type="ARBA" id="ARBA00022475"/>
    </source>
</evidence>
<dbReference type="Pfam" id="PF00535">
    <property type="entry name" value="Glycos_transf_2"/>
    <property type="match status" value="1"/>
</dbReference>
<evidence type="ECO:0000256" key="7">
    <source>
        <dbReference type="ARBA" id="ARBA00023136"/>
    </source>
</evidence>
<gene>
    <name evidence="10" type="ORF">GCM10011611_63520</name>
</gene>
<dbReference type="InterPro" id="IPR050256">
    <property type="entry name" value="Glycosyltransferase_2"/>
</dbReference>
<evidence type="ECO:0000256" key="5">
    <source>
        <dbReference type="ARBA" id="ARBA00022985"/>
    </source>
</evidence>
<dbReference type="GO" id="GO:0016757">
    <property type="term" value="F:glycosyltransferase activity"/>
    <property type="evidence" value="ECO:0007669"/>
    <property type="project" value="UniProtKB-KW"/>
</dbReference>
<dbReference type="PANTHER" id="PTHR48090:SF3">
    <property type="entry name" value="UNDECAPRENYL-PHOSPHATE 4-DEOXY-4-FORMAMIDO-L-ARABINOSE TRANSFERASE"/>
    <property type="match status" value="1"/>
</dbReference>
<name>A0A8J2Z1Z7_9PROT</name>
<comment type="caution">
    <text evidence="10">The sequence shown here is derived from an EMBL/GenBank/DDBJ whole genome shotgun (WGS) entry which is preliminary data.</text>
</comment>
<keyword evidence="2" id="KW-0328">Glycosyltransferase</keyword>
<accession>A0A8J2Z1Z7</accession>
<evidence type="ECO:0000256" key="8">
    <source>
        <dbReference type="SAM" id="Phobius"/>
    </source>
</evidence>
<feature type="domain" description="Glycosyltransferase 2-like" evidence="9">
    <location>
        <begin position="22"/>
        <end position="134"/>
    </location>
</feature>
<evidence type="ECO:0000256" key="3">
    <source>
        <dbReference type="ARBA" id="ARBA00022679"/>
    </source>
</evidence>
<reference evidence="10" key="2">
    <citation type="submission" date="2020-09" db="EMBL/GenBank/DDBJ databases">
        <authorList>
            <person name="Sun Q."/>
            <person name="Zhou Y."/>
        </authorList>
    </citation>
    <scope>NUCLEOTIDE SEQUENCE</scope>
    <source>
        <strain evidence="10">CGMCC 1.15725</strain>
    </source>
</reference>
<protein>
    <submittedName>
        <fullName evidence="10">Glycosyl transferase family 2</fullName>
    </submittedName>
</protein>
<evidence type="ECO:0000259" key="9">
    <source>
        <dbReference type="Pfam" id="PF00535"/>
    </source>
</evidence>
<dbReference type="SUPFAM" id="SSF53448">
    <property type="entry name" value="Nucleotide-diphospho-sugar transferases"/>
    <property type="match status" value="1"/>
</dbReference>
<keyword evidence="5" id="KW-0448">Lipopolysaccharide biosynthesis</keyword>
<dbReference type="Proteomes" id="UP000646365">
    <property type="component" value="Unassembled WGS sequence"/>
</dbReference>
<keyword evidence="4 8" id="KW-0812">Transmembrane</keyword>
<reference evidence="10" key="1">
    <citation type="journal article" date="2014" name="Int. J. Syst. Evol. Microbiol.">
        <title>Complete genome sequence of Corynebacterium casei LMG S-19264T (=DSM 44701T), isolated from a smear-ripened cheese.</title>
        <authorList>
            <consortium name="US DOE Joint Genome Institute (JGI-PGF)"/>
            <person name="Walter F."/>
            <person name="Albersmeier A."/>
            <person name="Kalinowski J."/>
            <person name="Ruckert C."/>
        </authorList>
    </citation>
    <scope>NUCLEOTIDE SEQUENCE</scope>
    <source>
        <strain evidence="10">CGMCC 1.15725</strain>
    </source>
</reference>
<feature type="transmembrane region" description="Helical" evidence="8">
    <location>
        <begin position="225"/>
        <end position="249"/>
    </location>
</feature>
<dbReference type="GO" id="GO:0005886">
    <property type="term" value="C:plasma membrane"/>
    <property type="evidence" value="ECO:0007669"/>
    <property type="project" value="TreeGrafter"/>
</dbReference>
<dbReference type="InterPro" id="IPR029044">
    <property type="entry name" value="Nucleotide-diphossugar_trans"/>
</dbReference>
<proteinExistence type="predicted"/>